<organism evidence="13 14">
    <name type="scientific">Sutterella seckii</name>
    <dbReference type="NCBI Taxonomy" id="1944635"/>
    <lineage>
        <taxon>Bacteria</taxon>
        <taxon>Pseudomonadati</taxon>
        <taxon>Pseudomonadota</taxon>
        <taxon>Betaproteobacteria</taxon>
        <taxon>Burkholderiales</taxon>
        <taxon>Sutterellaceae</taxon>
        <taxon>Sutterella</taxon>
    </lineage>
</organism>
<dbReference type="InterPro" id="IPR001702">
    <property type="entry name" value="Porin_Gram-ve"/>
</dbReference>
<name>A0AAI9WMF5_9BURK</name>
<evidence type="ECO:0000313" key="13">
    <source>
        <dbReference type="EMBL" id="KAB7650183.1"/>
    </source>
</evidence>
<feature type="signal peptide" evidence="11">
    <location>
        <begin position="1"/>
        <end position="20"/>
    </location>
</feature>
<keyword evidence="3" id="KW-0813">Transport</keyword>
<dbReference type="InterPro" id="IPR050298">
    <property type="entry name" value="Gram-neg_bact_OMP"/>
</dbReference>
<sequence length="389" mass="41245">MKKTLAALAVLGAFAGSAMAADVTVYGIVDVGVKYVHSDTDVPGTDATDSLTMAAGNQSGNRFGLKGVEDLGNGVSVGFVLENGFAIDDGTLGQSNRLFGREANLFVRSAFGELSFGRVGALDSANGSYGLLGYLSPFGASWAGAVEFSTFYVGGARMDNTVTYKSPNFAGFNAYAQYSFGMNTKDKFGTEADHNDNTVAPVEGKSGDTRYAALGATYVAGPFNLAASAALYNWSSTEYTDKPDNGYTLTAGGYYNCGFAKTYLSAQYFDNMYKASSNATDKVGFASVGLDNESFKGWAAQAGFDMPLAGGTAMLAFGYADTESANSSDHENNDNEFTRWGTSVGYTYSLSKRTNVYGVAGYYQDKKTVNKVENKPETTTVYVGMRHSF</sequence>
<dbReference type="SUPFAM" id="SSF56935">
    <property type="entry name" value="Porins"/>
    <property type="match status" value="1"/>
</dbReference>
<evidence type="ECO:0000256" key="6">
    <source>
        <dbReference type="ARBA" id="ARBA00022729"/>
    </source>
</evidence>
<evidence type="ECO:0000256" key="5">
    <source>
        <dbReference type="ARBA" id="ARBA00022692"/>
    </source>
</evidence>
<keyword evidence="5" id="KW-0812">Transmembrane</keyword>
<evidence type="ECO:0000256" key="11">
    <source>
        <dbReference type="SAM" id="SignalP"/>
    </source>
</evidence>
<feature type="domain" description="Porin" evidence="12">
    <location>
        <begin position="7"/>
        <end position="367"/>
    </location>
</feature>
<comment type="subcellular location">
    <subcellularLocation>
        <location evidence="1">Cell outer membrane</location>
        <topology evidence="1">Multi-pass membrane protein</topology>
    </subcellularLocation>
</comment>
<dbReference type="GO" id="GO:0034220">
    <property type="term" value="P:monoatomic ion transmembrane transport"/>
    <property type="evidence" value="ECO:0007669"/>
    <property type="project" value="InterPro"/>
</dbReference>
<keyword evidence="4" id="KW-1134">Transmembrane beta strand</keyword>
<keyword evidence="10" id="KW-0998">Cell outer membrane</keyword>
<dbReference type="Proteomes" id="UP000469462">
    <property type="component" value="Unassembled WGS sequence"/>
</dbReference>
<dbReference type="EMBL" id="WEHW01000047">
    <property type="protein sequence ID" value="KAB7650183.1"/>
    <property type="molecule type" value="Genomic_DNA"/>
</dbReference>
<dbReference type="GO" id="GO:0009279">
    <property type="term" value="C:cell outer membrane"/>
    <property type="evidence" value="ECO:0007669"/>
    <property type="project" value="UniProtKB-SubCell"/>
</dbReference>
<dbReference type="Gene3D" id="2.40.160.10">
    <property type="entry name" value="Porin"/>
    <property type="match status" value="1"/>
</dbReference>
<dbReference type="RefSeq" id="WP_139687923.1">
    <property type="nucleotide sequence ID" value="NZ_WEHW01000047.1"/>
</dbReference>
<proteinExistence type="predicted"/>
<feature type="chain" id="PRO_5042585164" evidence="11">
    <location>
        <begin position="21"/>
        <end position="389"/>
    </location>
</feature>
<evidence type="ECO:0000313" key="14">
    <source>
        <dbReference type="Proteomes" id="UP000469462"/>
    </source>
</evidence>
<comment type="subunit">
    <text evidence="2">Homotrimer.</text>
</comment>
<keyword evidence="7" id="KW-0406">Ion transport</keyword>
<dbReference type="InterPro" id="IPR033900">
    <property type="entry name" value="Gram_neg_porin_domain"/>
</dbReference>
<reference evidence="13 14" key="1">
    <citation type="submission" date="2019-10" db="EMBL/GenBank/DDBJ databases">
        <title>Genome diversity of Sutterella seckii.</title>
        <authorList>
            <person name="Chaplin A.V."/>
            <person name="Sokolova S.R."/>
            <person name="Mosin K.A."/>
            <person name="Ivanova E.L."/>
            <person name="Kochetkova T.O."/>
            <person name="Goltsov A.Y."/>
            <person name="Trofimov D.Y."/>
            <person name="Efimov B.A."/>
        </authorList>
    </citation>
    <scope>NUCLEOTIDE SEQUENCE [LARGE SCALE GENOMIC DNA]</scope>
    <source>
        <strain evidence="13 14">ASD3426</strain>
    </source>
</reference>
<dbReference type="GO" id="GO:0015288">
    <property type="term" value="F:porin activity"/>
    <property type="evidence" value="ECO:0007669"/>
    <property type="project" value="UniProtKB-KW"/>
</dbReference>
<dbReference type="PANTHER" id="PTHR34501:SF9">
    <property type="entry name" value="MAJOR OUTER MEMBRANE PROTEIN P.IA"/>
    <property type="match status" value="1"/>
</dbReference>
<dbReference type="PRINTS" id="PR00182">
    <property type="entry name" value="ECOLNEIPORIN"/>
</dbReference>
<keyword evidence="6 11" id="KW-0732">Signal</keyword>
<protein>
    <submittedName>
        <fullName evidence="13">Porin</fullName>
    </submittedName>
</protein>
<evidence type="ECO:0000256" key="10">
    <source>
        <dbReference type="ARBA" id="ARBA00023237"/>
    </source>
</evidence>
<dbReference type="CDD" id="cd00342">
    <property type="entry name" value="gram_neg_porins"/>
    <property type="match status" value="1"/>
</dbReference>
<evidence type="ECO:0000256" key="3">
    <source>
        <dbReference type="ARBA" id="ARBA00022448"/>
    </source>
</evidence>
<evidence type="ECO:0000256" key="8">
    <source>
        <dbReference type="ARBA" id="ARBA00023114"/>
    </source>
</evidence>
<evidence type="ECO:0000256" key="4">
    <source>
        <dbReference type="ARBA" id="ARBA00022452"/>
    </source>
</evidence>
<evidence type="ECO:0000256" key="1">
    <source>
        <dbReference type="ARBA" id="ARBA00004571"/>
    </source>
</evidence>
<evidence type="ECO:0000256" key="2">
    <source>
        <dbReference type="ARBA" id="ARBA00011233"/>
    </source>
</evidence>
<dbReference type="AlphaFoldDB" id="A0AAI9WMF5"/>
<dbReference type="GO" id="GO:0046930">
    <property type="term" value="C:pore complex"/>
    <property type="evidence" value="ECO:0007669"/>
    <property type="project" value="UniProtKB-KW"/>
</dbReference>
<dbReference type="PANTHER" id="PTHR34501">
    <property type="entry name" value="PROTEIN YDDL-RELATED"/>
    <property type="match status" value="1"/>
</dbReference>
<gene>
    <name evidence="13" type="ORF">GBM96_09625</name>
</gene>
<keyword evidence="9" id="KW-0472">Membrane</keyword>
<evidence type="ECO:0000259" key="12">
    <source>
        <dbReference type="Pfam" id="PF13609"/>
    </source>
</evidence>
<evidence type="ECO:0000256" key="9">
    <source>
        <dbReference type="ARBA" id="ARBA00023136"/>
    </source>
</evidence>
<dbReference type="Pfam" id="PF13609">
    <property type="entry name" value="Porin_4"/>
    <property type="match status" value="1"/>
</dbReference>
<comment type="caution">
    <text evidence="13">The sequence shown here is derived from an EMBL/GenBank/DDBJ whole genome shotgun (WGS) entry which is preliminary data.</text>
</comment>
<dbReference type="InterPro" id="IPR023614">
    <property type="entry name" value="Porin_dom_sf"/>
</dbReference>
<accession>A0AAI9WMF5</accession>
<keyword evidence="8" id="KW-0626">Porin</keyword>
<keyword evidence="14" id="KW-1185">Reference proteome</keyword>
<evidence type="ECO:0000256" key="7">
    <source>
        <dbReference type="ARBA" id="ARBA00023065"/>
    </source>
</evidence>